<keyword evidence="6" id="KW-0150">Chloroplast</keyword>
<proteinExistence type="inferred from homology"/>
<evidence type="ECO:0000256" key="13">
    <source>
        <dbReference type="ARBA" id="ARBA00022946"/>
    </source>
</evidence>
<dbReference type="OrthoDB" id="506431at2759"/>
<dbReference type="InterPro" id="IPR024951">
    <property type="entry name" value="Sulfurylase_cat_dom"/>
</dbReference>
<dbReference type="PANTHER" id="PTHR11055:SF1">
    <property type="entry name" value="PAPS SYNTHETASE, ISOFORM D"/>
    <property type="match status" value="1"/>
</dbReference>
<dbReference type="FunFam" id="3.10.400.10:FF:000002">
    <property type="entry name" value="ATP sulfurylase 2"/>
    <property type="match status" value="1"/>
</dbReference>
<dbReference type="GO" id="GO:0004781">
    <property type="term" value="F:sulfate adenylyltransferase (ATP) activity"/>
    <property type="evidence" value="ECO:0007669"/>
    <property type="project" value="UniProtKB-EC"/>
</dbReference>
<feature type="domain" description="ATP-sulfurylase PUA-like" evidence="19">
    <location>
        <begin position="847"/>
        <end position="999"/>
    </location>
</feature>
<dbReference type="Proteomes" id="UP000479000">
    <property type="component" value="Unassembled WGS sequence"/>
</dbReference>
<dbReference type="GO" id="GO:0000103">
    <property type="term" value="P:sulfate assimilation"/>
    <property type="evidence" value="ECO:0007669"/>
    <property type="project" value="UniProtKB-UniPathway"/>
</dbReference>
<evidence type="ECO:0000256" key="9">
    <source>
        <dbReference type="ARBA" id="ARBA00022695"/>
    </source>
</evidence>
<dbReference type="Gene3D" id="1.25.40.20">
    <property type="entry name" value="Ankyrin repeat-containing domain"/>
    <property type="match status" value="2"/>
</dbReference>
<comment type="catalytic activity">
    <reaction evidence="15">
        <text>sulfate + ATP + H(+) = adenosine 5'-phosphosulfate + diphosphate</text>
        <dbReference type="Rhea" id="RHEA:18133"/>
        <dbReference type="ChEBI" id="CHEBI:15378"/>
        <dbReference type="ChEBI" id="CHEBI:16189"/>
        <dbReference type="ChEBI" id="CHEBI:30616"/>
        <dbReference type="ChEBI" id="CHEBI:33019"/>
        <dbReference type="ChEBI" id="CHEBI:58243"/>
        <dbReference type="EC" id="2.7.7.4"/>
    </reaction>
</comment>
<keyword evidence="11" id="KW-0418">Kinase</keyword>
<keyword evidence="16" id="KW-0040">ANK repeat</keyword>
<keyword evidence="8" id="KW-0808">Transferase</keyword>
<dbReference type="Gene3D" id="3.10.400.10">
    <property type="entry name" value="Sulfate adenylyltransferase"/>
    <property type="match status" value="1"/>
</dbReference>
<evidence type="ECO:0000256" key="2">
    <source>
        <dbReference type="ARBA" id="ARBA00005048"/>
    </source>
</evidence>
<keyword evidence="21" id="KW-1185">Reference proteome</keyword>
<dbReference type="InterPro" id="IPR002110">
    <property type="entry name" value="Ankyrin_rpt"/>
</dbReference>
<organism evidence="20 21">
    <name type="scientific">Nesidiocoris tenuis</name>
    <dbReference type="NCBI Taxonomy" id="355587"/>
    <lineage>
        <taxon>Eukaryota</taxon>
        <taxon>Metazoa</taxon>
        <taxon>Ecdysozoa</taxon>
        <taxon>Arthropoda</taxon>
        <taxon>Hexapoda</taxon>
        <taxon>Insecta</taxon>
        <taxon>Pterygota</taxon>
        <taxon>Neoptera</taxon>
        <taxon>Paraneoptera</taxon>
        <taxon>Hemiptera</taxon>
        <taxon>Heteroptera</taxon>
        <taxon>Panheteroptera</taxon>
        <taxon>Cimicomorpha</taxon>
        <taxon>Miridae</taxon>
        <taxon>Dicyphina</taxon>
        <taxon>Nesidiocoris</taxon>
    </lineage>
</organism>
<dbReference type="Gene3D" id="3.40.50.620">
    <property type="entry name" value="HUPs"/>
    <property type="match status" value="1"/>
</dbReference>
<evidence type="ECO:0000256" key="16">
    <source>
        <dbReference type="PROSITE-ProRule" id="PRU00023"/>
    </source>
</evidence>
<evidence type="ECO:0000256" key="11">
    <source>
        <dbReference type="ARBA" id="ARBA00022777"/>
    </source>
</evidence>
<evidence type="ECO:0000259" key="19">
    <source>
        <dbReference type="Pfam" id="PF14306"/>
    </source>
</evidence>
<dbReference type="NCBIfam" id="TIGR00339">
    <property type="entry name" value="sopT"/>
    <property type="match status" value="1"/>
</dbReference>
<dbReference type="SUPFAM" id="SSF52540">
    <property type="entry name" value="P-loop containing nucleoside triphosphate hydrolases"/>
    <property type="match status" value="1"/>
</dbReference>
<dbReference type="EMBL" id="CADCXU010024189">
    <property type="protein sequence ID" value="CAB0011473.1"/>
    <property type="molecule type" value="Genomic_DNA"/>
</dbReference>
<dbReference type="NCBIfam" id="TIGR00455">
    <property type="entry name" value="apsK"/>
    <property type="match status" value="1"/>
</dbReference>
<evidence type="ECO:0000256" key="5">
    <source>
        <dbReference type="ARBA" id="ARBA00009290"/>
    </source>
</evidence>
<keyword evidence="9" id="KW-0548">Nucleotidyltransferase</keyword>
<evidence type="ECO:0000256" key="4">
    <source>
        <dbReference type="ARBA" id="ARBA00007268"/>
    </source>
</evidence>
<keyword evidence="7" id="KW-0934">Plastid</keyword>
<dbReference type="InterPro" id="IPR002650">
    <property type="entry name" value="Sulphate_adenylyltransferase"/>
</dbReference>
<dbReference type="CDD" id="cd02027">
    <property type="entry name" value="APSK"/>
    <property type="match status" value="1"/>
</dbReference>
<accession>A0A6H5H2X9</accession>
<gene>
    <name evidence="20" type="ORF">NTEN_LOCUS16414</name>
</gene>
<dbReference type="Pfam" id="PF14306">
    <property type="entry name" value="PUA_2"/>
    <property type="match status" value="1"/>
</dbReference>
<comment type="similarity">
    <text evidence="14">Belongs to the sulfate adenylyltransferase family.</text>
</comment>
<feature type="domain" description="Sulphate adenylyltransferase catalytic" evidence="18">
    <location>
        <begin position="1007"/>
        <end position="1231"/>
    </location>
</feature>
<keyword evidence="12" id="KW-0067">ATP-binding</keyword>
<comment type="subcellular location">
    <subcellularLocation>
        <location evidence="1">Plastid</location>
        <location evidence="1">Chloroplast</location>
    </subcellularLocation>
</comment>
<dbReference type="PROSITE" id="PS50088">
    <property type="entry name" value="ANK_REPEAT"/>
    <property type="match status" value="3"/>
</dbReference>
<evidence type="ECO:0000256" key="15">
    <source>
        <dbReference type="ARBA" id="ARBA00049370"/>
    </source>
</evidence>
<comment type="similarity">
    <text evidence="4">In the N-terminal section; belongs to the APS kinase family.</text>
</comment>
<dbReference type="InterPro" id="IPR036770">
    <property type="entry name" value="Ankyrin_rpt-contain_sf"/>
</dbReference>
<comment type="pathway">
    <text evidence="3">Sulfur metabolism; sulfate assimilation.</text>
</comment>
<dbReference type="InterPro" id="IPR025980">
    <property type="entry name" value="ATP-Sase_PUA-like_dom"/>
</dbReference>
<keyword evidence="10" id="KW-0547">Nucleotide-binding</keyword>
<feature type="domain" description="APS kinase" evidence="17">
    <location>
        <begin position="665"/>
        <end position="817"/>
    </location>
</feature>
<dbReference type="AlphaFoldDB" id="A0A6H5H2X9"/>
<dbReference type="GO" id="GO:0050428">
    <property type="term" value="P:3'-phosphoadenosine 5'-phosphosulfate biosynthetic process"/>
    <property type="evidence" value="ECO:0007669"/>
    <property type="project" value="TreeGrafter"/>
</dbReference>
<evidence type="ECO:0000256" key="7">
    <source>
        <dbReference type="ARBA" id="ARBA00022640"/>
    </source>
</evidence>
<evidence type="ECO:0000256" key="14">
    <source>
        <dbReference type="ARBA" id="ARBA00037980"/>
    </source>
</evidence>
<evidence type="ECO:0000256" key="1">
    <source>
        <dbReference type="ARBA" id="ARBA00004229"/>
    </source>
</evidence>
<evidence type="ECO:0000259" key="18">
    <source>
        <dbReference type="Pfam" id="PF01747"/>
    </source>
</evidence>
<dbReference type="CDD" id="cd00517">
    <property type="entry name" value="ATPS"/>
    <property type="match status" value="1"/>
</dbReference>
<dbReference type="InterPro" id="IPR014729">
    <property type="entry name" value="Rossmann-like_a/b/a_fold"/>
</dbReference>
<keyword evidence="13" id="KW-0809">Transit peptide</keyword>
<dbReference type="GO" id="GO:0004020">
    <property type="term" value="F:adenylylsulfate kinase activity"/>
    <property type="evidence" value="ECO:0007669"/>
    <property type="project" value="InterPro"/>
</dbReference>
<comment type="pathway">
    <text evidence="2">Sulfur metabolism; hydrogen sulfide biosynthesis; sulfite from sulfate: step 1/3.</text>
</comment>
<dbReference type="SUPFAM" id="SSF88697">
    <property type="entry name" value="PUA domain-like"/>
    <property type="match status" value="1"/>
</dbReference>
<dbReference type="InterPro" id="IPR015947">
    <property type="entry name" value="PUA-like_sf"/>
</dbReference>
<evidence type="ECO:0000259" key="17">
    <source>
        <dbReference type="Pfam" id="PF01583"/>
    </source>
</evidence>
<dbReference type="SMART" id="SM00248">
    <property type="entry name" value="ANK"/>
    <property type="match status" value="5"/>
</dbReference>
<dbReference type="HAMAP" id="MF_00065">
    <property type="entry name" value="Adenylyl_sulf_kinase"/>
    <property type="match status" value="1"/>
</dbReference>
<dbReference type="Pfam" id="PF12796">
    <property type="entry name" value="Ank_2"/>
    <property type="match status" value="2"/>
</dbReference>
<dbReference type="GO" id="GO:0005524">
    <property type="term" value="F:ATP binding"/>
    <property type="evidence" value="ECO:0007669"/>
    <property type="project" value="UniProtKB-KW"/>
</dbReference>
<sequence>MASNPEYLAVPTDDVEMEQLSVEVVSRLDRQPSSASGGSAEAGKRVRLLNERRRERLNTELLNAVIERRDDLKYTPVCCAVESNSLECLRILKSHDANMAVVLPGNVTMLHVATEINSPDVLEFLLKDEAVKQENLVGKVCRLEKGGVAPIHIAALNGFSNCVAKLIEGGCDVNVRTMAESHRSSTAIHLAAERGHLEVLELILLRDGNSHMVRNDDLWTPLHVAAASGHSKCARTLLWCGADLGCAIRDESGRRTAVDLIMLCIPQPVEFLEEILDSYVTLEGSSSMNDENCRIIVKYDILVPDDRRQRQLKVMNAILNCGKIDTIQKLLLHPLIETFLYLKWKKLRKTQRLVKQTQFLSLLETIVYNKTLKKLLPPKIYEAFEDKRSVEDKVVVRPAKPIESIGHSLPRSLRESIIDLIWSKTQTNDVEVTINLHDINQKIEDLADRVKNRSSSSSKTSVEIANNLDAFKSMLNDILLEQKAMREALKNLGVHQSARFPATQCYTPSETTFTMWVNSKFRSHLRFHFLGGKNVKKNGFFLVFSNIYRVNGSIGIVLKSRIGTELQKPVDDHNTSIYSVNMEVKTPVFRNIKNIHIFCKSKWKYCDRPKIENRNGASEKTFSYTHLLRITSRTSCKQVATNVTEQKHQVSRDKRGQVLGVGGFRGCTVWFTGLSGAGKTSISFALEAFLVSRGIPAYGLDGDNIRTGLNKNLGFSPEDREENIRRVAEVARLFADSGVIALCSFVSPFALDREMARKIHKDNDLPFFEVFIDTPIDVCEERDVKGLYKKARQGMIKGFTGVDQPYEEPTSPDLILDTVGSTVGDCSMTVVKLLQDNGILPDIGTVDEIKELFVPQEKLALTLAESKTLPYLALTELDLQWVQVLSEGWASPLNGFMTEDELLNVFHFNTLDSSTNQSVAIVLPVSTADKERLNGSSGVTLVYEGRPVAILRSPQFYVHRKEERACRQFGSCHPDHPHIKMIFESGDFLVGGALEVFERIKWNDGLDQYRMTPKELRIKFKEMGADAVFAFQLRNPIHNGHALLMQDTRKKLLDRGYQKPVLLLHPLGGWTKDDDVPLPTRMKQHEAVLAEGVLDALSTVVAIFPSPMLYAGPTEVQWHAKARMNAGAQFYIVGRDPAGLPNPNKEVGGDLYDPSHGGRVLSRAPGLPGLEILPFRVAAFDKIKKKMDFFDPSRKDDFEFISGTKMRHLARTGQLPPDGFMAPSAWAVLASYYKSLL</sequence>
<dbReference type="SUPFAM" id="SSF52374">
    <property type="entry name" value="Nucleotidylyl transferase"/>
    <property type="match status" value="1"/>
</dbReference>
<dbReference type="Pfam" id="PF01747">
    <property type="entry name" value="ATP-sulfurylase"/>
    <property type="match status" value="1"/>
</dbReference>
<dbReference type="NCBIfam" id="NF003013">
    <property type="entry name" value="PRK03846.1"/>
    <property type="match status" value="1"/>
</dbReference>
<evidence type="ECO:0000256" key="8">
    <source>
        <dbReference type="ARBA" id="ARBA00022679"/>
    </source>
</evidence>
<dbReference type="PANTHER" id="PTHR11055">
    <property type="entry name" value="BIFUNCTIONAL 3'-PHOSPHOADENOSINE 5'-PHOSPHOSULFATE SYNTHASE"/>
    <property type="match status" value="1"/>
</dbReference>
<dbReference type="InterPro" id="IPR059117">
    <property type="entry name" value="APS_kinase_dom"/>
</dbReference>
<evidence type="ECO:0000256" key="3">
    <source>
        <dbReference type="ARBA" id="ARBA00005050"/>
    </source>
</evidence>
<name>A0A6H5H2X9_9HEMI</name>
<dbReference type="InterPro" id="IPR002891">
    <property type="entry name" value="APS"/>
</dbReference>
<dbReference type="UniPathway" id="UPA00097"/>
<evidence type="ECO:0000256" key="6">
    <source>
        <dbReference type="ARBA" id="ARBA00022528"/>
    </source>
</evidence>
<evidence type="ECO:0000256" key="12">
    <source>
        <dbReference type="ARBA" id="ARBA00022840"/>
    </source>
</evidence>
<comment type="similarity">
    <text evidence="5">In the C-terminal section; belongs to the sulfate adenylyltransferase family.</text>
</comment>
<reference evidence="20 21" key="1">
    <citation type="submission" date="2020-02" db="EMBL/GenBank/DDBJ databases">
        <authorList>
            <person name="Ferguson B K."/>
        </authorList>
    </citation>
    <scope>NUCLEOTIDE SEQUENCE [LARGE SCALE GENOMIC DNA]</scope>
</reference>
<dbReference type="Pfam" id="PF01583">
    <property type="entry name" value="APS_kinase"/>
    <property type="match status" value="1"/>
</dbReference>
<evidence type="ECO:0000313" key="21">
    <source>
        <dbReference type="Proteomes" id="UP000479000"/>
    </source>
</evidence>
<dbReference type="FunFam" id="3.40.50.620:FF:000006">
    <property type="entry name" value="bifunctional 3'-phosphoadenosine 5'-phosphosulfate synthase 1"/>
    <property type="match status" value="1"/>
</dbReference>
<feature type="repeat" description="ANK" evidence="16">
    <location>
        <begin position="217"/>
        <end position="244"/>
    </location>
</feature>
<dbReference type="PROSITE" id="PS50297">
    <property type="entry name" value="ANK_REP_REGION"/>
    <property type="match status" value="3"/>
</dbReference>
<dbReference type="Gene3D" id="3.40.50.300">
    <property type="entry name" value="P-loop containing nucleotide triphosphate hydrolases"/>
    <property type="match status" value="1"/>
</dbReference>
<feature type="repeat" description="ANK" evidence="16">
    <location>
        <begin position="183"/>
        <end position="215"/>
    </location>
</feature>
<protein>
    <submittedName>
        <fullName evidence="20">Uncharacterized protein</fullName>
    </submittedName>
</protein>
<dbReference type="SUPFAM" id="SSF48403">
    <property type="entry name" value="Ankyrin repeat"/>
    <property type="match status" value="1"/>
</dbReference>
<feature type="repeat" description="ANK" evidence="16">
    <location>
        <begin position="146"/>
        <end position="178"/>
    </location>
</feature>
<evidence type="ECO:0000313" key="20">
    <source>
        <dbReference type="EMBL" id="CAB0011473.1"/>
    </source>
</evidence>
<dbReference type="InterPro" id="IPR027417">
    <property type="entry name" value="P-loop_NTPase"/>
</dbReference>
<evidence type="ECO:0000256" key="10">
    <source>
        <dbReference type="ARBA" id="ARBA00022741"/>
    </source>
</evidence>